<name>T1JM82_STRMM</name>
<dbReference type="HOGENOM" id="CLU_013299_3_0_1"/>
<feature type="domain" description="DUS-like FMN-binding" evidence="6">
    <location>
        <begin position="12"/>
        <end position="262"/>
    </location>
</feature>
<dbReference type="EnsemblMetazoa" id="SMAR014962-RA">
    <property type="protein sequence ID" value="SMAR014962-PA"/>
    <property type="gene ID" value="SMAR014962"/>
</dbReference>
<evidence type="ECO:0000313" key="7">
    <source>
        <dbReference type="EnsemblMetazoa" id="SMAR014962-PA"/>
    </source>
</evidence>
<dbReference type="EMBL" id="JH431738">
    <property type="status" value="NOT_ANNOTATED_CDS"/>
    <property type="molecule type" value="Genomic_DNA"/>
</dbReference>
<evidence type="ECO:0000256" key="5">
    <source>
        <dbReference type="ARBA" id="ARBA00023002"/>
    </source>
</evidence>
<evidence type="ECO:0000256" key="1">
    <source>
        <dbReference type="ARBA" id="ARBA00001917"/>
    </source>
</evidence>
<dbReference type="InterPro" id="IPR035587">
    <property type="entry name" value="DUS-like_FMN-bd"/>
</dbReference>
<dbReference type="STRING" id="126957.T1JM82"/>
<evidence type="ECO:0000259" key="6">
    <source>
        <dbReference type="Pfam" id="PF01207"/>
    </source>
</evidence>
<dbReference type="Proteomes" id="UP000014500">
    <property type="component" value="Unassembled WGS sequence"/>
</dbReference>
<dbReference type="PROSITE" id="PS01136">
    <property type="entry name" value="UPF0034"/>
    <property type="match status" value="1"/>
</dbReference>
<keyword evidence="5" id="KW-0560">Oxidoreductase</keyword>
<keyword evidence="8" id="KW-1185">Reference proteome</keyword>
<dbReference type="Gene3D" id="3.20.20.70">
    <property type="entry name" value="Aldolase class I"/>
    <property type="match status" value="1"/>
</dbReference>
<dbReference type="SUPFAM" id="SSF54768">
    <property type="entry name" value="dsRNA-binding domain-like"/>
    <property type="match status" value="1"/>
</dbReference>
<proteinExistence type="predicted"/>
<accession>T1JM82</accession>
<evidence type="ECO:0000313" key="8">
    <source>
        <dbReference type="Proteomes" id="UP000014500"/>
    </source>
</evidence>
<comment type="cofactor">
    <cofactor evidence="1">
        <name>FMN</name>
        <dbReference type="ChEBI" id="CHEBI:58210"/>
    </cofactor>
</comment>
<dbReference type="GO" id="GO:0005737">
    <property type="term" value="C:cytoplasm"/>
    <property type="evidence" value="ECO:0007669"/>
    <property type="project" value="TreeGrafter"/>
</dbReference>
<keyword evidence="2" id="KW-0285">Flavoprotein</keyword>
<reference evidence="8" key="1">
    <citation type="submission" date="2011-05" db="EMBL/GenBank/DDBJ databases">
        <authorList>
            <person name="Richards S.R."/>
            <person name="Qu J."/>
            <person name="Jiang H."/>
            <person name="Jhangiani S.N."/>
            <person name="Agravi P."/>
            <person name="Goodspeed R."/>
            <person name="Gross S."/>
            <person name="Mandapat C."/>
            <person name="Jackson L."/>
            <person name="Mathew T."/>
            <person name="Pu L."/>
            <person name="Thornton R."/>
            <person name="Saada N."/>
            <person name="Wilczek-Boney K.B."/>
            <person name="Lee S."/>
            <person name="Kovar C."/>
            <person name="Wu Y."/>
            <person name="Scherer S.E."/>
            <person name="Worley K.C."/>
            <person name="Muzny D.M."/>
            <person name="Gibbs R."/>
        </authorList>
    </citation>
    <scope>NUCLEOTIDE SEQUENCE</scope>
    <source>
        <strain evidence="8">Brora</strain>
    </source>
</reference>
<dbReference type="CDD" id="cd02801">
    <property type="entry name" value="DUS_like_FMN"/>
    <property type="match status" value="1"/>
</dbReference>
<dbReference type="GO" id="GO:0050660">
    <property type="term" value="F:flavin adenine dinucleotide binding"/>
    <property type="evidence" value="ECO:0007669"/>
    <property type="project" value="InterPro"/>
</dbReference>
<dbReference type="GO" id="GO:0017150">
    <property type="term" value="F:tRNA dihydrouridine synthase activity"/>
    <property type="evidence" value="ECO:0007669"/>
    <property type="project" value="InterPro"/>
</dbReference>
<organism evidence="7 8">
    <name type="scientific">Strigamia maritima</name>
    <name type="common">European centipede</name>
    <name type="synonym">Geophilus maritimus</name>
    <dbReference type="NCBI Taxonomy" id="126957"/>
    <lineage>
        <taxon>Eukaryota</taxon>
        <taxon>Metazoa</taxon>
        <taxon>Ecdysozoa</taxon>
        <taxon>Arthropoda</taxon>
        <taxon>Myriapoda</taxon>
        <taxon>Chilopoda</taxon>
        <taxon>Pleurostigmophora</taxon>
        <taxon>Geophilomorpha</taxon>
        <taxon>Linotaeniidae</taxon>
        <taxon>Strigamia</taxon>
    </lineage>
</organism>
<dbReference type="PhylomeDB" id="T1JM82"/>
<dbReference type="InterPro" id="IPR018517">
    <property type="entry name" value="tRNA_hU_synthase_CS"/>
</dbReference>
<dbReference type="eggNOG" id="KOG2334">
    <property type="taxonomic scope" value="Eukaryota"/>
</dbReference>
<dbReference type="InterPro" id="IPR052582">
    <property type="entry name" value="tRNA-DUS-like"/>
</dbReference>
<dbReference type="PANTHER" id="PTHR45936">
    <property type="entry name" value="TRNA-DIHYDROURIDINE(20) SYNTHASE [NAD(P)+]-LIKE"/>
    <property type="match status" value="1"/>
</dbReference>
<protein>
    <recommendedName>
        <fullName evidence="6">DUS-like FMN-binding domain-containing protein</fullName>
    </recommendedName>
</protein>
<dbReference type="AlphaFoldDB" id="T1JM82"/>
<dbReference type="Pfam" id="PF01207">
    <property type="entry name" value="Dus"/>
    <property type="match status" value="1"/>
</dbReference>
<dbReference type="Gene3D" id="3.30.160.20">
    <property type="match status" value="1"/>
</dbReference>
<dbReference type="OMA" id="DESYTMT"/>
<evidence type="ECO:0000256" key="2">
    <source>
        <dbReference type="ARBA" id="ARBA00022630"/>
    </source>
</evidence>
<reference evidence="7" key="2">
    <citation type="submission" date="2015-02" db="UniProtKB">
        <authorList>
            <consortium name="EnsemblMetazoa"/>
        </authorList>
    </citation>
    <scope>IDENTIFICATION</scope>
</reference>
<dbReference type="PANTHER" id="PTHR45936:SF1">
    <property type="entry name" value="TRNA-DIHYDROURIDINE(20) SYNTHASE [NAD(P)+]-LIKE"/>
    <property type="match status" value="1"/>
</dbReference>
<sequence>MPENLNYQNAVILAPMVRIGTLPFRLLALNYGADIVYSEEIVDHKLLKCRRVVNNELDTIDFIDDTEDVVVFRTCSEEKNQVVLQLGTSEAQRALKAVKLVEQDVSGIDINMGCPKEFSLKGGMGAALLYQPEKVKEILSTLVGNVSIPVTCKIRVLPELEDTINLCKLIESTGVAAIAVHGRTKDERPRHSNRNEYIRAITQSLSIPVIANGGSKEIVEYDDIEKFRKVTGSTSVMIARTAQWNCSIFRKEGKLPLDEVIKSLLKYAIDYDNHPLNTKYGVQQMLQDLQETPLGRKLLSAKTLHQICELWQLEDYYLKKQNNAGFVRKKNVNVRIDVNNDENDVKRFKKENFWEVDVKFERHSYKVEELPKTTLLMWTRQKEMSQPKYETIHKDKLFKSMVHVDGIVYTTVNGEKNK</sequence>
<dbReference type="SUPFAM" id="SSF51395">
    <property type="entry name" value="FMN-linked oxidoreductases"/>
    <property type="match status" value="1"/>
</dbReference>
<keyword evidence="3" id="KW-0288">FMN</keyword>
<evidence type="ECO:0000256" key="4">
    <source>
        <dbReference type="ARBA" id="ARBA00022694"/>
    </source>
</evidence>
<evidence type="ECO:0000256" key="3">
    <source>
        <dbReference type="ARBA" id="ARBA00022643"/>
    </source>
</evidence>
<keyword evidence="4" id="KW-0819">tRNA processing</keyword>
<dbReference type="InterPro" id="IPR013785">
    <property type="entry name" value="Aldolase_TIM"/>
</dbReference>